<proteinExistence type="predicted"/>
<feature type="transmembrane region" description="Helical" evidence="1">
    <location>
        <begin position="21"/>
        <end position="43"/>
    </location>
</feature>
<name>A0A2A9NFB3_9AGAR</name>
<dbReference type="PANTHER" id="PTHR34391:SF2">
    <property type="entry name" value="TRP C-TERMINAL DOMAIN-CONTAINING PROTEIN"/>
    <property type="match status" value="1"/>
</dbReference>
<dbReference type="InterPro" id="IPR040410">
    <property type="entry name" value="UPF0658_Golgi"/>
</dbReference>
<organism evidence="2 3">
    <name type="scientific">Amanita thiersii Skay4041</name>
    <dbReference type="NCBI Taxonomy" id="703135"/>
    <lineage>
        <taxon>Eukaryota</taxon>
        <taxon>Fungi</taxon>
        <taxon>Dikarya</taxon>
        <taxon>Basidiomycota</taxon>
        <taxon>Agaricomycotina</taxon>
        <taxon>Agaricomycetes</taxon>
        <taxon>Agaricomycetidae</taxon>
        <taxon>Agaricales</taxon>
        <taxon>Pluteineae</taxon>
        <taxon>Amanitaceae</taxon>
        <taxon>Amanita</taxon>
    </lineage>
</organism>
<keyword evidence="3" id="KW-1185">Reference proteome</keyword>
<feature type="transmembrane region" description="Helical" evidence="1">
    <location>
        <begin position="182"/>
        <end position="201"/>
    </location>
</feature>
<feature type="transmembrane region" description="Helical" evidence="1">
    <location>
        <begin position="307"/>
        <end position="330"/>
    </location>
</feature>
<dbReference type="AlphaFoldDB" id="A0A2A9NFB3"/>
<accession>A0A2A9NFB3</accession>
<keyword evidence="1" id="KW-0472">Membrane</keyword>
<dbReference type="Proteomes" id="UP000242287">
    <property type="component" value="Unassembled WGS sequence"/>
</dbReference>
<protein>
    <submittedName>
        <fullName evidence="2">Uncharacterized protein</fullName>
    </submittedName>
</protein>
<keyword evidence="1" id="KW-1133">Transmembrane helix</keyword>
<dbReference type="PANTHER" id="PTHR34391">
    <property type="entry name" value="UPF0658 GOLGI APPARATUS MEMBRANE PROTEIN C1952.10C-RELATED"/>
    <property type="match status" value="1"/>
</dbReference>
<dbReference type="OrthoDB" id="3263941at2759"/>
<dbReference type="EMBL" id="KZ302033">
    <property type="protein sequence ID" value="PFH49309.1"/>
    <property type="molecule type" value="Genomic_DNA"/>
</dbReference>
<reference evidence="2 3" key="1">
    <citation type="submission" date="2014-02" db="EMBL/GenBank/DDBJ databases">
        <title>Transposable element dynamics among asymbiotic and ectomycorrhizal Amanita fungi.</title>
        <authorList>
            <consortium name="DOE Joint Genome Institute"/>
            <person name="Hess J."/>
            <person name="Skrede I."/>
            <person name="Wolfe B."/>
            <person name="LaButti K."/>
            <person name="Ohm R.A."/>
            <person name="Grigoriev I.V."/>
            <person name="Pringle A."/>
        </authorList>
    </citation>
    <scope>NUCLEOTIDE SEQUENCE [LARGE SCALE GENOMIC DNA]</scope>
    <source>
        <strain evidence="2 3">SKay4041</strain>
    </source>
</reference>
<feature type="transmembrane region" description="Helical" evidence="1">
    <location>
        <begin position="410"/>
        <end position="430"/>
    </location>
</feature>
<gene>
    <name evidence="2" type="ORF">AMATHDRAFT_63441</name>
</gene>
<evidence type="ECO:0000313" key="2">
    <source>
        <dbReference type="EMBL" id="PFH49309.1"/>
    </source>
</evidence>
<evidence type="ECO:0000313" key="3">
    <source>
        <dbReference type="Proteomes" id="UP000242287"/>
    </source>
</evidence>
<feature type="transmembrane region" description="Helical" evidence="1">
    <location>
        <begin position="263"/>
        <end position="287"/>
    </location>
</feature>
<feature type="transmembrane region" description="Helical" evidence="1">
    <location>
        <begin position="379"/>
        <end position="398"/>
    </location>
</feature>
<dbReference type="GO" id="GO:0005794">
    <property type="term" value="C:Golgi apparatus"/>
    <property type="evidence" value="ECO:0007669"/>
    <property type="project" value="TreeGrafter"/>
</dbReference>
<sequence>MRSLFWEEARLKVRTVYKRITLNWITIFFFVLSVLYCFGQGIVESFSYTLDTEYHGILSGITKTAGIPFTNITYLTGFKGTLGHLDLRMCSDIPYGKSPQPCVNIFNSSDYNEVSTSLPQSRVIANLNGGVSVEVHRDEVSSQIDGVTLILRNGTNVFINDHCAQILVQPRENIRTSRSEDITIIALQFWLLIISVIAIVFSSVPHLIAVLFTRFMISGGMFYRIWRTEYRQNVFDELVAKAGTPCSLDILSSYSRTRMMYEIINVSLGGSGFLILALVSIQLIKVYNTQSVRRIGAPKRILRMHKFFLAILACMQMELITLIVSLGLWIDIVMNTAIGGLILNRVLYQLGYISTAILLVPWIILGWKSIRGEKRKMMNLFIAVDFVLIAIWSITFYSQSYRWTFVQWPFMGAFSVASFVLLTISIILGVTCRLNFGKGLAEYLNAEDALARVRFAPEVFTHDSEADEKASPQGIIAITKPKAQYDQTRRTSSTSEFFPALRFSSRPQSWNPTVMGHL</sequence>
<keyword evidence="1" id="KW-0812">Transmembrane</keyword>
<evidence type="ECO:0000256" key="1">
    <source>
        <dbReference type="SAM" id="Phobius"/>
    </source>
</evidence>
<feature type="transmembrane region" description="Helical" evidence="1">
    <location>
        <begin position="350"/>
        <end position="367"/>
    </location>
</feature>